<sequence length="431" mass="46909">MLKTTLTICLSLFLISWAVAADRHVTVEGAGQKDGTNWENAFDATSLSETVSQLKRGDTLLLGGGSYQGVSLSIDVHGTADAPIIIRGVDRGNGLPVLAHQWKLEAPSKGATAIRLRAGASHITFENLRLDGYRTGVLADKVGNADDRTHLAFHDVDVQHCRYGFYLSDCDQVRIKDCDLVRYSKHGFRLEQGCDHVVFQRCVADCSQADPEWEKHTELLPFGFNVNNGGTPNSHIVFEDCTAANNMMPLQKNRYKNGDGFVVEGNTQNVTFLRCRGIRNQDAGYDLKVDDVQLKDCIALGNGRQVRIWTTGTLENCYLGYGGTGLWSNGGPLTAKHCTFYDLSVAAMTDDRAKHKITLTDCRIANCQKTKRQTASGGGVILEDTEVIAPTSEAKTADKSTTRPVPPWDGTGQPLAPKPASNQGYQAASGQ</sequence>
<dbReference type="SUPFAM" id="SSF51126">
    <property type="entry name" value="Pectin lyase-like"/>
    <property type="match status" value="1"/>
</dbReference>
<evidence type="ECO:0000256" key="1">
    <source>
        <dbReference type="SAM" id="MobiDB-lite"/>
    </source>
</evidence>
<dbReference type="InterPro" id="IPR012334">
    <property type="entry name" value="Pectin_lyas_fold"/>
</dbReference>
<dbReference type="EMBL" id="JABRWO010000006">
    <property type="protein sequence ID" value="MBA2115174.1"/>
    <property type="molecule type" value="Genomic_DNA"/>
</dbReference>
<name>A0A7V8V570_9BACT</name>
<feature type="compositionally biased region" description="Polar residues" evidence="1">
    <location>
        <begin position="420"/>
        <end position="431"/>
    </location>
</feature>
<dbReference type="AlphaFoldDB" id="A0A7V8V570"/>
<evidence type="ECO:0000313" key="3">
    <source>
        <dbReference type="EMBL" id="MBA2115174.1"/>
    </source>
</evidence>
<feature type="signal peptide" evidence="2">
    <location>
        <begin position="1"/>
        <end position="20"/>
    </location>
</feature>
<protein>
    <recommendedName>
        <fullName evidence="5">Right handed beta helix domain-containing protein</fullName>
    </recommendedName>
</protein>
<proteinExistence type="predicted"/>
<dbReference type="RefSeq" id="WP_207396628.1">
    <property type="nucleotide sequence ID" value="NZ_JABRWO010000006.1"/>
</dbReference>
<keyword evidence="4" id="KW-1185">Reference proteome</keyword>
<feature type="chain" id="PRO_5030707440" description="Right handed beta helix domain-containing protein" evidence="2">
    <location>
        <begin position="21"/>
        <end position="431"/>
    </location>
</feature>
<evidence type="ECO:0008006" key="5">
    <source>
        <dbReference type="Google" id="ProtNLM"/>
    </source>
</evidence>
<dbReference type="Gene3D" id="2.160.20.10">
    <property type="entry name" value="Single-stranded right-handed beta-helix, Pectin lyase-like"/>
    <property type="match status" value="2"/>
</dbReference>
<dbReference type="SMART" id="SM00710">
    <property type="entry name" value="PbH1"/>
    <property type="match status" value="7"/>
</dbReference>
<evidence type="ECO:0000256" key="2">
    <source>
        <dbReference type="SAM" id="SignalP"/>
    </source>
</evidence>
<accession>A0A7V8V570</accession>
<keyword evidence="2" id="KW-0732">Signal</keyword>
<reference evidence="3 4" key="1">
    <citation type="submission" date="2020-05" db="EMBL/GenBank/DDBJ databases">
        <title>Bremerella alba sp. nov., a novel planctomycete isolated from the surface of the macroalga Fucus spiralis.</title>
        <authorList>
            <person name="Godinho O."/>
            <person name="Botelho R."/>
            <person name="Albuquerque L."/>
            <person name="Wiegand S."/>
            <person name="Da Costa M.S."/>
            <person name="Lobo-Da-Cunha A."/>
            <person name="Jogler C."/>
            <person name="Lage O.M."/>
        </authorList>
    </citation>
    <scope>NUCLEOTIDE SEQUENCE [LARGE SCALE GENOMIC DNA]</scope>
    <source>
        <strain evidence="3 4">FF15</strain>
    </source>
</reference>
<evidence type="ECO:0000313" key="4">
    <source>
        <dbReference type="Proteomes" id="UP000551616"/>
    </source>
</evidence>
<dbReference type="InterPro" id="IPR006626">
    <property type="entry name" value="PbH1"/>
</dbReference>
<feature type="region of interest" description="Disordered" evidence="1">
    <location>
        <begin position="388"/>
        <end position="431"/>
    </location>
</feature>
<dbReference type="Proteomes" id="UP000551616">
    <property type="component" value="Unassembled WGS sequence"/>
</dbReference>
<comment type="caution">
    <text evidence="3">The sequence shown here is derived from an EMBL/GenBank/DDBJ whole genome shotgun (WGS) entry which is preliminary data.</text>
</comment>
<dbReference type="InterPro" id="IPR011050">
    <property type="entry name" value="Pectin_lyase_fold/virulence"/>
</dbReference>
<organism evidence="3 4">
    <name type="scientific">Bremerella alba</name>
    <dbReference type="NCBI Taxonomy" id="980252"/>
    <lineage>
        <taxon>Bacteria</taxon>
        <taxon>Pseudomonadati</taxon>
        <taxon>Planctomycetota</taxon>
        <taxon>Planctomycetia</taxon>
        <taxon>Pirellulales</taxon>
        <taxon>Pirellulaceae</taxon>
        <taxon>Bremerella</taxon>
    </lineage>
</organism>
<gene>
    <name evidence="3" type="ORF">HOV93_23460</name>
</gene>